<evidence type="ECO:0008006" key="4">
    <source>
        <dbReference type="Google" id="ProtNLM"/>
    </source>
</evidence>
<keyword evidence="1" id="KW-0812">Transmembrane</keyword>
<keyword evidence="1" id="KW-1133">Transmembrane helix</keyword>
<comment type="caution">
    <text evidence="2">The sequence shown here is derived from an EMBL/GenBank/DDBJ whole genome shotgun (WGS) entry which is preliminary data.</text>
</comment>
<keyword evidence="1" id="KW-0472">Membrane</keyword>
<accession>A0A4R6UIQ7</accession>
<name>A0A4R6UIQ7_9GAMM</name>
<evidence type="ECO:0000313" key="2">
    <source>
        <dbReference type="EMBL" id="TDQ46778.1"/>
    </source>
</evidence>
<reference evidence="2 3" key="1">
    <citation type="submission" date="2019-03" db="EMBL/GenBank/DDBJ databases">
        <title>Genomic Encyclopedia of Type Strains, Phase IV (KMG-IV): sequencing the most valuable type-strain genomes for metagenomic binning, comparative biology and taxonomic classification.</title>
        <authorList>
            <person name="Goeker M."/>
        </authorList>
    </citation>
    <scope>NUCLEOTIDE SEQUENCE [LARGE SCALE GENOMIC DNA]</scope>
    <source>
        <strain evidence="2 3">DSM 103792</strain>
    </source>
</reference>
<dbReference type="RefSeq" id="WP_133591505.1">
    <property type="nucleotide sequence ID" value="NZ_CP037953.1"/>
</dbReference>
<dbReference type="OrthoDB" id="9808460at2"/>
<organism evidence="2 3">
    <name type="scientific">Permianibacter aggregans</name>
    <dbReference type="NCBI Taxonomy" id="1510150"/>
    <lineage>
        <taxon>Bacteria</taxon>
        <taxon>Pseudomonadati</taxon>
        <taxon>Pseudomonadota</taxon>
        <taxon>Gammaproteobacteria</taxon>
        <taxon>Pseudomonadales</taxon>
        <taxon>Pseudomonadaceae</taxon>
        <taxon>Permianibacter</taxon>
    </lineage>
</organism>
<feature type="transmembrane region" description="Helical" evidence="1">
    <location>
        <begin position="46"/>
        <end position="71"/>
    </location>
</feature>
<protein>
    <recommendedName>
        <fullName evidence="4">DUF456 domain-containing protein</fullName>
    </recommendedName>
</protein>
<feature type="transmembrane region" description="Helical" evidence="1">
    <location>
        <begin position="83"/>
        <end position="110"/>
    </location>
</feature>
<dbReference type="Pfam" id="PF04306">
    <property type="entry name" value="DUF456"/>
    <property type="match status" value="1"/>
</dbReference>
<dbReference type="InterPro" id="IPR007403">
    <property type="entry name" value="DUF456"/>
</dbReference>
<proteinExistence type="predicted"/>
<evidence type="ECO:0000256" key="1">
    <source>
        <dbReference type="SAM" id="Phobius"/>
    </source>
</evidence>
<dbReference type="Proteomes" id="UP000295375">
    <property type="component" value="Unassembled WGS sequence"/>
</dbReference>
<feature type="transmembrane region" description="Helical" evidence="1">
    <location>
        <begin position="130"/>
        <end position="159"/>
    </location>
</feature>
<dbReference type="AlphaFoldDB" id="A0A4R6UIQ7"/>
<dbReference type="PANTHER" id="PTHR39165:SF1">
    <property type="entry name" value="DUF456 DOMAIN-CONTAINING PROTEIN"/>
    <property type="match status" value="1"/>
</dbReference>
<evidence type="ECO:0000313" key="3">
    <source>
        <dbReference type="Proteomes" id="UP000295375"/>
    </source>
</evidence>
<dbReference type="EMBL" id="SNYM01000012">
    <property type="protein sequence ID" value="TDQ46778.1"/>
    <property type="molecule type" value="Genomic_DNA"/>
</dbReference>
<feature type="transmembrane region" description="Helical" evidence="1">
    <location>
        <begin position="5"/>
        <end position="26"/>
    </location>
</feature>
<keyword evidence="3" id="KW-1185">Reference proteome</keyword>
<dbReference type="PANTHER" id="PTHR39165">
    <property type="entry name" value="IG HYPOTHETICAL 17883"/>
    <property type="match status" value="1"/>
</dbReference>
<sequence>MELILWWSLVAVLILIGVAGMIFPILPNTTFLFAGMWLAAWLENYQHVGTGTLIVLGVLTALSFLVDYVAAALGVRRVKASRAAVIGATIGSLVGVVMGLWGLLIFPFIGAVLGELMGHRDHRRATEVGFAAWVGVMLGLAAKIAISFAMLGIFAFALYR</sequence>
<gene>
    <name evidence="2" type="ORF">EV696_11233</name>
</gene>